<feature type="transmembrane region" description="Helical" evidence="2">
    <location>
        <begin position="329"/>
        <end position="355"/>
    </location>
</feature>
<name>A0ABP6DW83_9ACTN</name>
<evidence type="ECO:0000256" key="1">
    <source>
        <dbReference type="SAM" id="MobiDB-lite"/>
    </source>
</evidence>
<dbReference type="Pfam" id="PF10756">
    <property type="entry name" value="bPH_6"/>
    <property type="match status" value="1"/>
</dbReference>
<feature type="transmembrane region" description="Helical" evidence="2">
    <location>
        <begin position="16"/>
        <end position="38"/>
    </location>
</feature>
<evidence type="ECO:0000256" key="2">
    <source>
        <dbReference type="SAM" id="Phobius"/>
    </source>
</evidence>
<evidence type="ECO:0000313" key="5">
    <source>
        <dbReference type="Proteomes" id="UP001500994"/>
    </source>
</evidence>
<dbReference type="Proteomes" id="UP001500994">
    <property type="component" value="Unassembled WGS sequence"/>
</dbReference>
<reference evidence="5" key="1">
    <citation type="journal article" date="2019" name="Int. J. Syst. Evol. Microbiol.">
        <title>The Global Catalogue of Microorganisms (GCM) 10K type strain sequencing project: providing services to taxonomists for standard genome sequencing and annotation.</title>
        <authorList>
            <consortium name="The Broad Institute Genomics Platform"/>
            <consortium name="The Broad Institute Genome Sequencing Center for Infectious Disease"/>
            <person name="Wu L."/>
            <person name="Ma J."/>
        </authorList>
    </citation>
    <scope>NUCLEOTIDE SEQUENCE [LARGE SCALE GENOMIC DNA]</scope>
    <source>
        <strain evidence="5">JCM 16374</strain>
    </source>
</reference>
<evidence type="ECO:0000313" key="4">
    <source>
        <dbReference type="EMBL" id="GAA2654275.1"/>
    </source>
</evidence>
<keyword evidence="2" id="KW-0472">Membrane</keyword>
<keyword evidence="5" id="KW-1185">Reference proteome</keyword>
<keyword evidence="2" id="KW-0812">Transmembrane</keyword>
<feature type="region of interest" description="Disordered" evidence="1">
    <location>
        <begin position="512"/>
        <end position="536"/>
    </location>
</feature>
<feature type="transmembrane region" description="Helical" evidence="2">
    <location>
        <begin position="44"/>
        <end position="74"/>
    </location>
</feature>
<dbReference type="EMBL" id="BAAARK010000004">
    <property type="protein sequence ID" value="GAA2654275.1"/>
    <property type="molecule type" value="Genomic_DNA"/>
</dbReference>
<keyword evidence="2" id="KW-1133">Transmembrane helix</keyword>
<accession>A0ABP6DW83</accession>
<feature type="transmembrane region" description="Helical" evidence="2">
    <location>
        <begin position="361"/>
        <end position="383"/>
    </location>
</feature>
<dbReference type="RefSeq" id="WP_344574604.1">
    <property type="nucleotide sequence ID" value="NZ_BAAARK010000004.1"/>
</dbReference>
<feature type="transmembrane region" description="Helical" evidence="2">
    <location>
        <begin position="174"/>
        <end position="195"/>
    </location>
</feature>
<proteinExistence type="predicted"/>
<protein>
    <submittedName>
        <fullName evidence="4">PH domain-containing protein</fullName>
    </submittedName>
</protein>
<dbReference type="InterPro" id="IPR019692">
    <property type="entry name" value="CFP-6_PH"/>
</dbReference>
<comment type="caution">
    <text evidence="4">The sequence shown here is derived from an EMBL/GenBank/DDBJ whole genome shotgun (WGS) entry which is preliminary data.</text>
</comment>
<feature type="domain" description="Low molecular weight protein antigen 6 PH" evidence="3">
    <location>
        <begin position="66"/>
        <end position="124"/>
    </location>
</feature>
<sequence>MSNARDVTCRPSQKRALWFLVGLGTVGAGLAVVRATYGSTILDLWLGIGVLLALVGVVSLGAVTAEVTADAYGLHVRRLLRRRSVPWADVADLRVRLLHAHNSRVHEVRRISLLLRNGRTVLLPLPQAPSGHASDFEATWEALRALHRAYGSPASDHVPVVSYRTAGQGWAGSLTVCALLLAVAGGTACFVPVVASYEQAWKSAAPCPAGTPLRERGACLTTRPAVIARTETHPPRQTSWLYFTENGPLERLAVSQDAAQAFQAGAGVELTVWRGTVMRVTGEHYVWRDHVPTGGSVAVLAAASALAAGYPGAQVLLRLRGRRLPDDEVVPSALPFVAALAGTALWLLPLCYFHATTLLGSPAALAWAVVGSLCTLGLFAWAWRATRVRTPGEVAAHEGAAEEASADEEVFVAACFLEPTDYNPYRFGTHIVLGGGPPAVTPHAGPGRFAAKRIPVQRLTLTQVRRARGSDGDAIPRSWHVAELDDAGTPVRLAAAPADLSRVLRALAPAQPPATLPHQHGYSRSRAADTAGTKNP</sequence>
<feature type="transmembrane region" description="Helical" evidence="2">
    <location>
        <begin position="297"/>
        <end position="317"/>
    </location>
</feature>
<gene>
    <name evidence="4" type="ORF">GCM10009864_19250</name>
</gene>
<organism evidence="4 5">
    <name type="scientific">Streptomyces lunalinharesii</name>
    <dbReference type="NCBI Taxonomy" id="333384"/>
    <lineage>
        <taxon>Bacteria</taxon>
        <taxon>Bacillati</taxon>
        <taxon>Actinomycetota</taxon>
        <taxon>Actinomycetes</taxon>
        <taxon>Kitasatosporales</taxon>
        <taxon>Streptomycetaceae</taxon>
        <taxon>Streptomyces</taxon>
    </lineage>
</organism>
<evidence type="ECO:0000259" key="3">
    <source>
        <dbReference type="Pfam" id="PF10756"/>
    </source>
</evidence>